<dbReference type="Proteomes" id="UP001600888">
    <property type="component" value="Unassembled WGS sequence"/>
</dbReference>
<reference evidence="1 2" key="1">
    <citation type="submission" date="2024-03" db="EMBL/GenBank/DDBJ databases">
        <title>A high-quality draft genome sequence of Diaporthe vaccinii, a causative agent of upright dieback and viscid rot disease in cranberry plants.</title>
        <authorList>
            <person name="Sarrasin M."/>
            <person name="Lang B.F."/>
            <person name="Burger G."/>
        </authorList>
    </citation>
    <scope>NUCLEOTIDE SEQUENCE [LARGE SCALE GENOMIC DNA]</scope>
    <source>
        <strain evidence="1 2">IS7</strain>
    </source>
</reference>
<evidence type="ECO:0000313" key="1">
    <source>
        <dbReference type="EMBL" id="KAL2281776.1"/>
    </source>
</evidence>
<proteinExistence type="predicted"/>
<name>A0ABR4EH64_9PEZI</name>
<evidence type="ECO:0000313" key="2">
    <source>
        <dbReference type="Proteomes" id="UP001600888"/>
    </source>
</evidence>
<sequence length="217" mass="23342">DAAMSIIQFYIGAGLTCNEKDTQSITPATRSWWSFLPSSKTSTTLAKSADLFVPYDGGRAAGQSIRLASSIAQGSNPVLQDFAPMIPFVDSGLLFTMILDHETCLEKISPIARAIITRSLHDLESAIRLCPRSLLEKTQGLTVLHLSIGWPPGLSFLLKTDAIQLLDTPDGIFLAGDANSAFSSLSAMPPRTSARRALIWCSRQSATCTQKIPEAAT</sequence>
<protein>
    <submittedName>
        <fullName evidence="1">Uncharacterized protein</fullName>
    </submittedName>
</protein>
<gene>
    <name evidence="1" type="ORF">FJTKL_11251</name>
</gene>
<accession>A0ABR4EH64</accession>
<organism evidence="1 2">
    <name type="scientific">Diaporthe vaccinii</name>
    <dbReference type="NCBI Taxonomy" id="105482"/>
    <lineage>
        <taxon>Eukaryota</taxon>
        <taxon>Fungi</taxon>
        <taxon>Dikarya</taxon>
        <taxon>Ascomycota</taxon>
        <taxon>Pezizomycotina</taxon>
        <taxon>Sordariomycetes</taxon>
        <taxon>Sordariomycetidae</taxon>
        <taxon>Diaporthales</taxon>
        <taxon>Diaporthaceae</taxon>
        <taxon>Diaporthe</taxon>
        <taxon>Diaporthe eres species complex</taxon>
    </lineage>
</organism>
<comment type="caution">
    <text evidence="1">The sequence shown here is derived from an EMBL/GenBank/DDBJ whole genome shotgun (WGS) entry which is preliminary data.</text>
</comment>
<dbReference type="EMBL" id="JBAWTH010000054">
    <property type="protein sequence ID" value="KAL2281776.1"/>
    <property type="molecule type" value="Genomic_DNA"/>
</dbReference>
<keyword evidence="2" id="KW-1185">Reference proteome</keyword>
<feature type="non-terminal residue" evidence="1">
    <location>
        <position position="1"/>
    </location>
</feature>